<evidence type="ECO:0000256" key="2">
    <source>
        <dbReference type="ARBA" id="ARBA00004574"/>
    </source>
</evidence>
<dbReference type="EMBL" id="JAUESC010000386">
    <property type="protein sequence ID" value="KAK0576277.1"/>
    <property type="molecule type" value="Genomic_DNA"/>
</dbReference>
<feature type="compositionally biased region" description="Basic and acidic residues" evidence="9">
    <location>
        <begin position="1356"/>
        <end position="1366"/>
    </location>
</feature>
<reference evidence="10" key="1">
    <citation type="journal article" date="2022" name="Plant J.">
        <title>Strategies of tolerance reflected in two North American maple genomes.</title>
        <authorList>
            <person name="McEvoy S.L."/>
            <person name="Sezen U.U."/>
            <person name="Trouern-Trend A."/>
            <person name="McMahon S.M."/>
            <person name="Schaberg P.G."/>
            <person name="Yang J."/>
            <person name="Wegrzyn J.L."/>
            <person name="Swenson N.G."/>
        </authorList>
    </citation>
    <scope>NUCLEOTIDE SEQUENCE</scope>
    <source>
        <strain evidence="10">NS2018</strain>
    </source>
</reference>
<feature type="compositionally biased region" description="Polar residues" evidence="9">
    <location>
        <begin position="21"/>
        <end position="42"/>
    </location>
</feature>
<feature type="region of interest" description="Disordered" evidence="9">
    <location>
        <begin position="1345"/>
        <end position="1366"/>
    </location>
</feature>
<dbReference type="PANTHER" id="PTHR14865:SF2">
    <property type="entry name" value="CST COMPLEX SUBUNIT CTC1"/>
    <property type="match status" value="1"/>
</dbReference>
<evidence type="ECO:0000256" key="6">
    <source>
        <dbReference type="ARBA" id="ARBA00022895"/>
    </source>
</evidence>
<evidence type="ECO:0000256" key="9">
    <source>
        <dbReference type="SAM" id="MobiDB-lite"/>
    </source>
</evidence>
<organism evidence="10 11">
    <name type="scientific">Acer saccharum</name>
    <name type="common">Sugar maple</name>
    <dbReference type="NCBI Taxonomy" id="4024"/>
    <lineage>
        <taxon>Eukaryota</taxon>
        <taxon>Viridiplantae</taxon>
        <taxon>Streptophyta</taxon>
        <taxon>Embryophyta</taxon>
        <taxon>Tracheophyta</taxon>
        <taxon>Spermatophyta</taxon>
        <taxon>Magnoliopsida</taxon>
        <taxon>eudicotyledons</taxon>
        <taxon>Gunneridae</taxon>
        <taxon>Pentapetalae</taxon>
        <taxon>rosids</taxon>
        <taxon>malvids</taxon>
        <taxon>Sapindales</taxon>
        <taxon>Sapindaceae</taxon>
        <taxon>Hippocastanoideae</taxon>
        <taxon>Acereae</taxon>
        <taxon>Acer</taxon>
    </lineage>
</organism>
<evidence type="ECO:0000256" key="8">
    <source>
        <dbReference type="ARBA" id="ARBA00023242"/>
    </source>
</evidence>
<protein>
    <recommendedName>
        <fullName evidence="4">CST complex subunit CTC1</fullName>
    </recommendedName>
</protein>
<evidence type="ECO:0000256" key="5">
    <source>
        <dbReference type="ARBA" id="ARBA00022454"/>
    </source>
</evidence>
<feature type="region of interest" description="Disordered" evidence="9">
    <location>
        <begin position="21"/>
        <end position="56"/>
    </location>
</feature>
<keyword evidence="5" id="KW-0158">Chromosome</keyword>
<keyword evidence="7" id="KW-0238">DNA-binding</keyword>
<comment type="caution">
    <text evidence="10">The sequence shown here is derived from an EMBL/GenBank/DDBJ whole genome shotgun (WGS) entry which is preliminary data.</text>
</comment>
<evidence type="ECO:0000256" key="1">
    <source>
        <dbReference type="ARBA" id="ARBA00004123"/>
    </source>
</evidence>
<dbReference type="Pfam" id="PF15491">
    <property type="entry name" value="CTC1_2"/>
    <property type="match status" value="1"/>
</dbReference>
<dbReference type="Proteomes" id="UP001168877">
    <property type="component" value="Unassembled WGS sequence"/>
</dbReference>
<dbReference type="GO" id="GO:0042162">
    <property type="term" value="F:telomeric DNA binding"/>
    <property type="evidence" value="ECO:0007669"/>
    <property type="project" value="TreeGrafter"/>
</dbReference>
<sequence>MEENVKVLTIAELIKGARPLTGTSSLSSRHNRTIPPTSSSNHQPPPGPANFNPNSNPKILTPLNHPAILIGTLTLANSNDDCLKFSDISSQICCDILDFNARAIGKKIHVVAWNFIPFKRANGFLEIIKWKFADSSSVLIGCSSGDTFDSFSLASGSGSTCDSGVNSSKSCYFVHGGLESISPVSVVPCSSSGSLTDSMNIRGFLMRVVACECKLCSSKEHKIIQGRHVFTKPVFLYLSGAASCWHPVMMKLVGNVITISGLKKKLVFIGKDSQLMFVNTEHSVFHVPRLLKKWSPISKTFIRGNGECAVYTGVVKGVYMQGMAVELDSEVWLLLTDKLLTVPHSLRVGAIISVRNVHFVNPRFSWAKILILGACFKTSIIVESFSPLEVGCYINAMSQSTLGKFMDSLSFSAKLWALLVVSCFQKKFSGILSEKEILGSKHKKGLAHIYTSSHLPSSVIRARHGVFMEFCKHESCGCGNEPDRGKLKLVVPISTFIYYCEATWIKALLQLDNDNHTMCENNRFSFLSHEGKSFGWSKWRIFPSEDIGIVLLGSLNISPSSGKLQLVDTTGSIDVIIPDLLSTWNANSIFEVVDYGLTMQGIPEMVDQLRLFDNVSFSCRSIFNCTLLPRKGNLSMFVYFHLSNASKRNLPFYTCVDWTNHFKELESGKFHLIRVTHKFPFLQKFQGDPVIANRLSMFVEAIVLPWDLVLDGKNGTKHLTKVSRDQPFEPVEYCGGEDYQGHTPAKRCKTDYTSSRALSSGLMDDLVDSEVSKFSCSESSKEQTCTSLSSHEISCLATFRSVTDRSFISSGILHCTKTSVKTCIDFQNLTAEKILLEFNSENVCKYQLLQVGGYYIIKHCIEDPFCNVKDSNDVSSMKVLITLRTKMWSLMFSSDSLTDNRSSHDPSQDDSSFGDNDVLVLNQVELPLMVSGSSVATCSDVNLHLSRHAMDILKINLKDLEKDFSKPSISPEGTSNMFSDLHDSKCFFPEGNLISLRGDVVAVHGFDHSCDNVFVSCKSHGDVLQLRSFQELASSFCIHILVDHHPVTVFGSLSEHAYLIGFGPGVNATFHRILEMGSPTKLMLTPVSFIVINAIRLINEPNRHKWPSLWSDSDVNIGSLDNVSSGLISELIQCSDCKPMRFCCRVVAVHVLVLENKNRKYDNVQSKTYSRTHHVDIPLAGFVLDDGSSSFCCWANAERAATLLRLHEELPQSALRNSRWTLKWVGIDNNAWSTTMYHLERILKKHDRITVVNYGSTADSSYQDLTVSVSSEHALNSSDENLLKFIIFNACFSRLWTLVASVMDSSAVRQLEKEHLVEMDLPLHSMQNVWASEVCYTNPITDGQECSSRTTRQHYHNSESDRTRSP</sequence>
<comment type="similarity">
    <text evidence="3">Belongs to the CTC1 family.</text>
</comment>
<proteinExistence type="inferred from homology"/>
<comment type="subcellular location">
    <subcellularLocation>
        <location evidence="2">Chromosome</location>
        <location evidence="2">Telomere</location>
    </subcellularLocation>
    <subcellularLocation>
        <location evidence="1">Nucleus</location>
    </subcellularLocation>
</comment>
<keyword evidence="8" id="KW-0539">Nucleus</keyword>
<dbReference type="GO" id="GO:0045740">
    <property type="term" value="P:positive regulation of DNA replication"/>
    <property type="evidence" value="ECO:0007669"/>
    <property type="project" value="TreeGrafter"/>
</dbReference>
<reference evidence="10" key="2">
    <citation type="submission" date="2023-06" db="EMBL/GenBank/DDBJ databases">
        <authorList>
            <person name="Swenson N.G."/>
            <person name="Wegrzyn J.L."/>
            <person name="Mcevoy S.L."/>
        </authorList>
    </citation>
    <scope>NUCLEOTIDE SEQUENCE</scope>
    <source>
        <strain evidence="10">NS2018</strain>
        <tissue evidence="10">Leaf</tissue>
    </source>
</reference>
<evidence type="ECO:0000256" key="3">
    <source>
        <dbReference type="ARBA" id="ARBA00006332"/>
    </source>
</evidence>
<dbReference type="InterPro" id="IPR042617">
    <property type="entry name" value="CTC1-like"/>
</dbReference>
<name>A0AA39RM59_ACESA</name>
<keyword evidence="11" id="KW-1185">Reference proteome</keyword>
<evidence type="ECO:0000256" key="7">
    <source>
        <dbReference type="ARBA" id="ARBA00023125"/>
    </source>
</evidence>
<dbReference type="GO" id="GO:0003697">
    <property type="term" value="F:single-stranded DNA binding"/>
    <property type="evidence" value="ECO:0007669"/>
    <property type="project" value="TreeGrafter"/>
</dbReference>
<accession>A0AA39RM59</accession>
<dbReference type="PANTHER" id="PTHR14865">
    <property type="entry name" value="CST COMPLEX SUBUNIT CTC1"/>
    <property type="match status" value="1"/>
</dbReference>
<evidence type="ECO:0000313" key="10">
    <source>
        <dbReference type="EMBL" id="KAK0576277.1"/>
    </source>
</evidence>
<dbReference type="GO" id="GO:0010833">
    <property type="term" value="P:telomere maintenance via telomere lengthening"/>
    <property type="evidence" value="ECO:0007669"/>
    <property type="project" value="TreeGrafter"/>
</dbReference>
<dbReference type="InterPro" id="IPR028262">
    <property type="entry name" value="CTC1_plant"/>
</dbReference>
<dbReference type="GO" id="GO:1990879">
    <property type="term" value="C:CST complex"/>
    <property type="evidence" value="ECO:0007669"/>
    <property type="project" value="TreeGrafter"/>
</dbReference>
<gene>
    <name evidence="10" type="ORF">LWI29_014848</name>
</gene>
<evidence type="ECO:0000313" key="11">
    <source>
        <dbReference type="Proteomes" id="UP001168877"/>
    </source>
</evidence>
<evidence type="ECO:0000256" key="4">
    <source>
        <dbReference type="ARBA" id="ARBA00016175"/>
    </source>
</evidence>
<keyword evidence="6" id="KW-0779">Telomere</keyword>